<reference evidence="9 10" key="1">
    <citation type="submission" date="2017-12" db="EMBL/GenBank/DDBJ databases">
        <authorList>
            <person name="Hurst M.R.H."/>
        </authorList>
    </citation>
    <scope>NUCLEOTIDE SEQUENCE [LARGE SCALE GENOMIC DNA]</scope>
    <source>
        <strain evidence="9 10">SY-3-19</strain>
    </source>
</reference>
<dbReference type="GO" id="GO:0004460">
    <property type="term" value="F:L-lactate dehydrogenase (cytochrome) activity"/>
    <property type="evidence" value="ECO:0007669"/>
    <property type="project" value="UniProtKB-EC"/>
</dbReference>
<feature type="binding site" evidence="7">
    <location>
        <position position="284"/>
    </location>
    <ligand>
        <name>glyoxylate</name>
        <dbReference type="ChEBI" id="CHEBI:36655"/>
    </ligand>
</feature>
<dbReference type="Pfam" id="PF01070">
    <property type="entry name" value="FMN_dh"/>
    <property type="match status" value="1"/>
</dbReference>
<feature type="binding site" evidence="7">
    <location>
        <begin position="82"/>
        <end position="84"/>
    </location>
    <ligand>
        <name>FMN</name>
        <dbReference type="ChEBI" id="CHEBI:58210"/>
    </ligand>
</feature>
<dbReference type="InterPro" id="IPR012133">
    <property type="entry name" value="Alpha-hydoxy_acid_DH_FMN"/>
</dbReference>
<feature type="binding site" evidence="7">
    <location>
        <position position="260"/>
    </location>
    <ligand>
        <name>glyoxylate</name>
        <dbReference type="ChEBI" id="CHEBI:36655"/>
    </ligand>
</feature>
<evidence type="ECO:0000313" key="9">
    <source>
        <dbReference type="EMBL" id="PQA89351.1"/>
    </source>
</evidence>
<protein>
    <submittedName>
        <fullName evidence="9">Alpha-hydroxy-acid oxidizing enzyme</fullName>
        <ecNumber evidence="9">1.1.2.3</ecNumber>
    </submittedName>
</protein>
<keyword evidence="3 7" id="KW-0288">FMN</keyword>
<evidence type="ECO:0000256" key="5">
    <source>
        <dbReference type="ARBA" id="ARBA00024042"/>
    </source>
</evidence>
<dbReference type="InterPro" id="IPR013785">
    <property type="entry name" value="Aldolase_TIM"/>
</dbReference>
<name>A0A2S7KA45_9PROT</name>
<dbReference type="OrthoDB" id="9770452at2"/>
<evidence type="ECO:0000256" key="1">
    <source>
        <dbReference type="ARBA" id="ARBA00001917"/>
    </source>
</evidence>
<dbReference type="Gene3D" id="3.20.20.70">
    <property type="entry name" value="Aldolase class I"/>
    <property type="match status" value="1"/>
</dbReference>
<keyword evidence="2 7" id="KW-0285">Flavoprotein</keyword>
<dbReference type="EC" id="1.1.2.3" evidence="9"/>
<evidence type="ECO:0000256" key="3">
    <source>
        <dbReference type="ARBA" id="ARBA00022643"/>
    </source>
</evidence>
<dbReference type="SUPFAM" id="SSF51395">
    <property type="entry name" value="FMN-linked oxidoreductases"/>
    <property type="match status" value="1"/>
</dbReference>
<keyword evidence="10" id="KW-1185">Reference proteome</keyword>
<dbReference type="InterPro" id="IPR037396">
    <property type="entry name" value="FMN_HAD"/>
</dbReference>
<dbReference type="PROSITE" id="PS00557">
    <property type="entry name" value="FMN_HYDROXY_ACID_DH_1"/>
    <property type="match status" value="1"/>
</dbReference>
<dbReference type="PIRSF" id="PIRSF000138">
    <property type="entry name" value="Al-hdrx_acd_dh"/>
    <property type="match status" value="1"/>
</dbReference>
<comment type="cofactor">
    <cofactor evidence="1">
        <name>FMN</name>
        <dbReference type="ChEBI" id="CHEBI:58210"/>
    </cofactor>
</comment>
<dbReference type="PANTHER" id="PTHR10578:SF85">
    <property type="entry name" value="L-LACTATE DEHYDROGENASE"/>
    <property type="match status" value="1"/>
</dbReference>
<sequence length="390" mass="42241">MPSLRLAPASTSDFRNLAERRLPRQLFDYVDGGAYGENTLRANVDDFQKLRLRQRVMRDVSKLDTSVDLFGTQLAMPLALAPVGLGGMMARRAEVQAKRAADARAVPFCLSTVALCPVDEVAAVSPTPFWFQLYMLRDRGAVKEILDRAKAAGVKTLVFTVDVAILGTRYRDIRNGLSGEVSGWGKLRSGPLSYLLHPDWTYDVGVKGKPHTFGNLEKYVPDAKTPADFAAWITSQIDASVTWKDIEWLRSVWEGDLVIKGVLTPEDAQEAVNAGADGVIVSNHGGRQLDGVSSSIEALPRIAEAVGDRTAVLMDGGVRSGLDVVKAVASGARAVLIGRPWIYALAARGEPGLVAILKNFEAEMKVAMSLTGARHVGEITREILDVSSRD</sequence>
<dbReference type="RefSeq" id="WP_104828459.1">
    <property type="nucleotide sequence ID" value="NZ_PJCH01000001.1"/>
</dbReference>
<evidence type="ECO:0000256" key="7">
    <source>
        <dbReference type="PIRSR" id="PIRSR000138-2"/>
    </source>
</evidence>
<dbReference type="GO" id="GO:0010181">
    <property type="term" value="F:FMN binding"/>
    <property type="evidence" value="ECO:0007669"/>
    <property type="project" value="InterPro"/>
</dbReference>
<dbReference type="PROSITE" id="PS51349">
    <property type="entry name" value="FMN_HYDROXY_ACID_DH_2"/>
    <property type="match status" value="1"/>
</dbReference>
<feature type="domain" description="FMN hydroxy acid dehydrogenase" evidence="8">
    <location>
        <begin position="3"/>
        <end position="389"/>
    </location>
</feature>
<feature type="binding site" evidence="7">
    <location>
        <begin position="338"/>
        <end position="339"/>
    </location>
    <ligand>
        <name>FMN</name>
        <dbReference type="ChEBI" id="CHEBI:58210"/>
    </ligand>
</feature>
<evidence type="ECO:0000313" key="10">
    <source>
        <dbReference type="Proteomes" id="UP000239504"/>
    </source>
</evidence>
<comment type="caution">
    <text evidence="9">The sequence shown here is derived from an EMBL/GenBank/DDBJ whole genome shotgun (WGS) entry which is preliminary data.</text>
</comment>
<organism evidence="9 10">
    <name type="scientific">Hyphococcus luteus</name>
    <dbReference type="NCBI Taxonomy" id="2058213"/>
    <lineage>
        <taxon>Bacteria</taxon>
        <taxon>Pseudomonadati</taxon>
        <taxon>Pseudomonadota</taxon>
        <taxon>Alphaproteobacteria</taxon>
        <taxon>Parvularculales</taxon>
        <taxon>Parvularculaceae</taxon>
        <taxon>Hyphococcus</taxon>
    </lineage>
</organism>
<dbReference type="GO" id="GO:0004459">
    <property type="term" value="F:L-lactate dehydrogenase (NAD+) activity"/>
    <property type="evidence" value="ECO:0007669"/>
    <property type="project" value="TreeGrafter"/>
</dbReference>
<feature type="binding site" evidence="7">
    <location>
        <position position="160"/>
    </location>
    <ligand>
        <name>FMN</name>
        <dbReference type="ChEBI" id="CHEBI:58210"/>
    </ligand>
</feature>
<evidence type="ECO:0000256" key="2">
    <source>
        <dbReference type="ARBA" id="ARBA00022630"/>
    </source>
</evidence>
<feature type="binding site" evidence="7">
    <location>
        <position position="287"/>
    </location>
    <ligand>
        <name>glyoxylate</name>
        <dbReference type="ChEBI" id="CHEBI:36655"/>
    </ligand>
</feature>
<proteinExistence type="inferred from homology"/>
<feature type="binding site" evidence="7">
    <location>
        <position position="29"/>
    </location>
    <ligand>
        <name>glyoxylate</name>
        <dbReference type="ChEBI" id="CHEBI:36655"/>
    </ligand>
</feature>
<dbReference type="InterPro" id="IPR008259">
    <property type="entry name" value="FMN_hydac_DH_AS"/>
</dbReference>
<evidence type="ECO:0000259" key="8">
    <source>
        <dbReference type="PROSITE" id="PS51349"/>
    </source>
</evidence>
<dbReference type="CDD" id="cd02809">
    <property type="entry name" value="alpha_hydroxyacid_oxid_FMN"/>
    <property type="match status" value="1"/>
</dbReference>
<dbReference type="GO" id="GO:0009060">
    <property type="term" value="P:aerobic respiration"/>
    <property type="evidence" value="ECO:0007669"/>
    <property type="project" value="TreeGrafter"/>
</dbReference>
<dbReference type="AlphaFoldDB" id="A0A2S7KA45"/>
<feature type="active site" description="Proton acceptor" evidence="6">
    <location>
        <position position="284"/>
    </location>
</feature>
<dbReference type="GO" id="GO:0005886">
    <property type="term" value="C:plasma membrane"/>
    <property type="evidence" value="ECO:0007669"/>
    <property type="project" value="TreeGrafter"/>
</dbReference>
<dbReference type="EMBL" id="PJCH01000001">
    <property type="protein sequence ID" value="PQA89351.1"/>
    <property type="molecule type" value="Genomic_DNA"/>
</dbReference>
<feature type="binding site" evidence="7">
    <location>
        <position position="282"/>
    </location>
    <ligand>
        <name>FMN</name>
        <dbReference type="ChEBI" id="CHEBI:58210"/>
    </ligand>
</feature>
<dbReference type="NCBIfam" id="NF008398">
    <property type="entry name" value="PRK11197.1"/>
    <property type="match status" value="1"/>
</dbReference>
<gene>
    <name evidence="9" type="primary">lldD</name>
    <name evidence="9" type="ORF">CW354_00285</name>
</gene>
<keyword evidence="4 9" id="KW-0560">Oxidoreductase</keyword>
<dbReference type="PANTHER" id="PTHR10578">
    <property type="entry name" value="S -2-HYDROXY-ACID OXIDASE-RELATED"/>
    <property type="match status" value="1"/>
</dbReference>
<evidence type="ECO:0000256" key="4">
    <source>
        <dbReference type="ARBA" id="ARBA00023002"/>
    </source>
</evidence>
<feature type="binding site" evidence="7">
    <location>
        <begin position="315"/>
        <end position="319"/>
    </location>
    <ligand>
        <name>FMN</name>
        <dbReference type="ChEBI" id="CHEBI:58210"/>
    </ligand>
</feature>
<dbReference type="InterPro" id="IPR000262">
    <property type="entry name" value="FMN-dep_DH"/>
</dbReference>
<feature type="binding site" evidence="7">
    <location>
        <position position="169"/>
    </location>
    <ligand>
        <name>glyoxylate</name>
        <dbReference type="ChEBI" id="CHEBI:36655"/>
    </ligand>
</feature>
<dbReference type="FunFam" id="3.20.20.70:FF:000029">
    <property type="entry name" value="L-lactate dehydrogenase"/>
    <property type="match status" value="1"/>
</dbReference>
<feature type="binding site" evidence="7">
    <location>
        <position position="134"/>
    </location>
    <ligand>
        <name>glyoxylate</name>
        <dbReference type="ChEBI" id="CHEBI:36655"/>
    </ligand>
</feature>
<evidence type="ECO:0000256" key="6">
    <source>
        <dbReference type="PIRSR" id="PIRSR000138-1"/>
    </source>
</evidence>
<accession>A0A2S7KA45</accession>
<dbReference type="Proteomes" id="UP000239504">
    <property type="component" value="Unassembled WGS sequence"/>
</dbReference>
<comment type="similarity">
    <text evidence="5">Belongs to the FMN-dependent alpha-hydroxy acid dehydrogenase family.</text>
</comment>
<feature type="binding site" evidence="7">
    <location>
        <position position="132"/>
    </location>
    <ligand>
        <name>glyoxylate</name>
        <dbReference type="ChEBI" id="CHEBI:36655"/>
    </ligand>
</feature>
<feature type="binding site" evidence="7">
    <location>
        <position position="111"/>
    </location>
    <ligand>
        <name>FMN</name>
        <dbReference type="ChEBI" id="CHEBI:58210"/>
    </ligand>
</feature>